<dbReference type="SMART" id="SM00102">
    <property type="entry name" value="ADF"/>
    <property type="match status" value="1"/>
</dbReference>
<dbReference type="GO" id="GO:0030427">
    <property type="term" value="C:site of polarized growth"/>
    <property type="evidence" value="ECO:0007669"/>
    <property type="project" value="TreeGrafter"/>
</dbReference>
<accession>A0A1L8E5H9</accession>
<evidence type="ECO:0000256" key="4">
    <source>
        <dbReference type="ARBA" id="ARBA00023212"/>
    </source>
</evidence>
<dbReference type="GO" id="GO:0030833">
    <property type="term" value="P:regulation of actin filament polymerization"/>
    <property type="evidence" value="ECO:0007669"/>
    <property type="project" value="TreeGrafter"/>
</dbReference>
<keyword evidence="4" id="KW-0206">Cytoskeleton</keyword>
<dbReference type="PROSITE" id="PS51263">
    <property type="entry name" value="ADF_H"/>
    <property type="match status" value="1"/>
</dbReference>
<dbReference type="CDD" id="cd11282">
    <property type="entry name" value="ADF_coactosin_like"/>
    <property type="match status" value="1"/>
</dbReference>
<dbReference type="GO" id="GO:0051015">
    <property type="term" value="F:actin filament binding"/>
    <property type="evidence" value="ECO:0007669"/>
    <property type="project" value="TreeGrafter"/>
</dbReference>
<dbReference type="GO" id="GO:0005884">
    <property type="term" value="C:actin filament"/>
    <property type="evidence" value="ECO:0007669"/>
    <property type="project" value="TreeGrafter"/>
</dbReference>
<feature type="domain" description="ADF-H" evidence="9">
    <location>
        <begin position="21"/>
        <end position="149"/>
    </location>
</feature>
<dbReference type="FunFam" id="3.40.20.10:FF:000018">
    <property type="entry name" value="Coactosin-like 1"/>
    <property type="match status" value="1"/>
</dbReference>
<dbReference type="GO" id="GO:0030864">
    <property type="term" value="C:cortical actin cytoskeleton"/>
    <property type="evidence" value="ECO:0007669"/>
    <property type="project" value="TreeGrafter"/>
</dbReference>
<organism evidence="10">
    <name type="scientific">Nyssomyia neivai</name>
    <dbReference type="NCBI Taxonomy" id="330878"/>
    <lineage>
        <taxon>Eukaryota</taxon>
        <taxon>Metazoa</taxon>
        <taxon>Ecdysozoa</taxon>
        <taxon>Arthropoda</taxon>
        <taxon>Hexapoda</taxon>
        <taxon>Insecta</taxon>
        <taxon>Pterygota</taxon>
        <taxon>Neoptera</taxon>
        <taxon>Endopterygota</taxon>
        <taxon>Diptera</taxon>
        <taxon>Nematocera</taxon>
        <taxon>Psychodoidea</taxon>
        <taxon>Psychodidae</taxon>
        <taxon>Nyssomyia</taxon>
    </lineage>
</organism>
<dbReference type="PANTHER" id="PTHR10829">
    <property type="entry name" value="CORTACTIN AND DREBRIN"/>
    <property type="match status" value="1"/>
</dbReference>
<evidence type="ECO:0000256" key="2">
    <source>
        <dbReference type="ARBA" id="ARBA00022490"/>
    </source>
</evidence>
<comment type="subcellular location">
    <subcellularLocation>
        <location evidence="1">Cytoplasm</location>
        <location evidence="1">Cytoskeleton</location>
    </subcellularLocation>
</comment>
<dbReference type="EMBL" id="GFDF01000180">
    <property type="protein sequence ID" value="JAV13904.1"/>
    <property type="molecule type" value="Transcribed_RNA"/>
</dbReference>
<dbReference type="InterPro" id="IPR002108">
    <property type="entry name" value="ADF-H"/>
</dbReference>
<evidence type="ECO:0000256" key="5">
    <source>
        <dbReference type="ARBA" id="ARBA00038052"/>
    </source>
</evidence>
<name>A0A1L8E5H9_9DIPT</name>
<protein>
    <recommendedName>
        <fullName evidence="8">Coactosin-like protein</fullName>
    </recommendedName>
</protein>
<dbReference type="InterPro" id="IPR029006">
    <property type="entry name" value="ADF-H/Gelsolin-like_dom_sf"/>
</dbReference>
<proteinExistence type="inferred from homology"/>
<reference evidence="10" key="1">
    <citation type="submission" date="2016-12" db="EMBL/GenBank/DDBJ databases">
        <title>An insight into the sialome and mialome of the sand fly, Nyssomyia neivai.</title>
        <authorList>
            <person name="Sebastian V."/>
            <person name="Goulart T.M."/>
            <person name="Oliveira W."/>
            <person name="Calvo E."/>
            <person name="Oliveira L.F."/>
            <person name="Pinto M.C."/>
            <person name="Rosselino A.M."/>
            <person name="Ribeiro J.M."/>
        </authorList>
    </citation>
    <scope>NUCLEOTIDE SEQUENCE</scope>
</reference>
<evidence type="ECO:0000256" key="7">
    <source>
        <dbReference type="ARBA" id="ARBA00062335"/>
    </source>
</evidence>
<dbReference type="SUPFAM" id="SSF55753">
    <property type="entry name" value="Actin depolymerizing proteins"/>
    <property type="match status" value="1"/>
</dbReference>
<sequence length="162" mass="18473">MSDVMEIEQIVETKPKKMPMSTSLDKESIREAYEDVRSDLTENDWCVFKYDGARIIHMQSGTDFDEFKGQFTDSERAFGYLRVQMGDEMSKRRKFLLLTWIGPNVGVLQRAKMSTDKAVIKDVINNFAVELQAESQAELDIDLFRDALNRAGGANYGTGVRN</sequence>
<evidence type="ECO:0000256" key="6">
    <source>
        <dbReference type="ARBA" id="ARBA00058385"/>
    </source>
</evidence>
<keyword evidence="3" id="KW-0009">Actin-binding</keyword>
<keyword evidence="2" id="KW-0963">Cytoplasm</keyword>
<comment type="similarity">
    <text evidence="5">Belongs to the actin-binding proteins ADF family. Coactosin subfamily.</text>
</comment>
<dbReference type="AlphaFoldDB" id="A0A1L8E5H9"/>
<comment type="subunit">
    <text evidence="7">Interacts with 5-lipoxygenase (ALOX5/5LO) in a calcium-independent manner. Binds to F-actin with a stoichiometry of 1:2.</text>
</comment>
<dbReference type="PANTHER" id="PTHR10829:SF29">
    <property type="entry name" value="COACTOSIN-LIKE PROTEIN"/>
    <property type="match status" value="1"/>
</dbReference>
<evidence type="ECO:0000313" key="10">
    <source>
        <dbReference type="EMBL" id="JAV13904.1"/>
    </source>
</evidence>
<comment type="function">
    <text evidence="6">Binds to F-actin in a calcium-independent manner. Has no direct effect on actin depolymerization. Acts as a chaperone for ALOX5 (5LO), influencing both its stability and activity in leukotrienes synthesis.</text>
</comment>
<evidence type="ECO:0000259" key="9">
    <source>
        <dbReference type="PROSITE" id="PS51263"/>
    </source>
</evidence>
<evidence type="ECO:0000256" key="3">
    <source>
        <dbReference type="ARBA" id="ARBA00023203"/>
    </source>
</evidence>
<dbReference type="Gene3D" id="3.40.20.10">
    <property type="entry name" value="Severin"/>
    <property type="match status" value="1"/>
</dbReference>
<evidence type="ECO:0000256" key="1">
    <source>
        <dbReference type="ARBA" id="ARBA00004245"/>
    </source>
</evidence>
<dbReference type="Pfam" id="PF00241">
    <property type="entry name" value="Cofilin_ADF"/>
    <property type="match status" value="1"/>
</dbReference>
<evidence type="ECO:0000256" key="8">
    <source>
        <dbReference type="ARBA" id="ARBA00068121"/>
    </source>
</evidence>